<evidence type="ECO:0000313" key="2">
    <source>
        <dbReference type="EMBL" id="JAD76903.1"/>
    </source>
</evidence>
<reference evidence="2" key="2">
    <citation type="journal article" date="2015" name="Data Brief">
        <title>Shoot transcriptome of the giant reed, Arundo donax.</title>
        <authorList>
            <person name="Barrero R.A."/>
            <person name="Guerrero F.D."/>
            <person name="Moolhuijzen P."/>
            <person name="Goolsby J.A."/>
            <person name="Tidwell J."/>
            <person name="Bellgard S.E."/>
            <person name="Bellgard M.I."/>
        </authorList>
    </citation>
    <scope>NUCLEOTIDE SEQUENCE</scope>
    <source>
        <tissue evidence="2">Shoot tissue taken approximately 20 cm above the soil surface</tissue>
    </source>
</reference>
<name>A0A0A9CR36_ARUDO</name>
<dbReference type="AlphaFoldDB" id="A0A0A9CR36"/>
<keyword evidence="1" id="KW-0472">Membrane</keyword>
<evidence type="ECO:0000256" key="1">
    <source>
        <dbReference type="SAM" id="Phobius"/>
    </source>
</evidence>
<reference evidence="2" key="1">
    <citation type="submission" date="2014-09" db="EMBL/GenBank/DDBJ databases">
        <authorList>
            <person name="Magalhaes I.L.F."/>
            <person name="Oliveira U."/>
            <person name="Santos F.R."/>
            <person name="Vidigal T.H.D.A."/>
            <person name="Brescovit A.D."/>
            <person name="Santos A.J."/>
        </authorList>
    </citation>
    <scope>NUCLEOTIDE SEQUENCE</scope>
    <source>
        <tissue evidence="2">Shoot tissue taken approximately 20 cm above the soil surface</tissue>
    </source>
</reference>
<sequence>MLPYNVQVKTIWCTLAVAVSSIFAGLMIEYRTVCPKTEPFAGKCPSRLLILFEVSEII</sequence>
<protein>
    <submittedName>
        <fullName evidence="2">Uncharacterized protein</fullName>
    </submittedName>
</protein>
<keyword evidence="1" id="KW-1133">Transmembrane helix</keyword>
<dbReference type="EMBL" id="GBRH01220992">
    <property type="protein sequence ID" value="JAD76903.1"/>
    <property type="molecule type" value="Transcribed_RNA"/>
</dbReference>
<feature type="transmembrane region" description="Helical" evidence="1">
    <location>
        <begin position="6"/>
        <end position="28"/>
    </location>
</feature>
<proteinExistence type="predicted"/>
<organism evidence="2">
    <name type="scientific">Arundo donax</name>
    <name type="common">Giant reed</name>
    <name type="synonym">Donax arundinaceus</name>
    <dbReference type="NCBI Taxonomy" id="35708"/>
    <lineage>
        <taxon>Eukaryota</taxon>
        <taxon>Viridiplantae</taxon>
        <taxon>Streptophyta</taxon>
        <taxon>Embryophyta</taxon>
        <taxon>Tracheophyta</taxon>
        <taxon>Spermatophyta</taxon>
        <taxon>Magnoliopsida</taxon>
        <taxon>Liliopsida</taxon>
        <taxon>Poales</taxon>
        <taxon>Poaceae</taxon>
        <taxon>PACMAD clade</taxon>
        <taxon>Arundinoideae</taxon>
        <taxon>Arundineae</taxon>
        <taxon>Arundo</taxon>
    </lineage>
</organism>
<accession>A0A0A9CR36</accession>
<keyword evidence="1" id="KW-0812">Transmembrane</keyword>